<dbReference type="RefSeq" id="WP_350257477.1">
    <property type="nucleotide sequence ID" value="NZ_CP138335.1"/>
</dbReference>
<keyword evidence="1" id="KW-0489">Methyltransferase</keyword>
<keyword evidence="4" id="KW-0819">tRNA processing</keyword>
<dbReference type="Gene3D" id="3.10.330.20">
    <property type="match status" value="1"/>
</dbReference>
<dbReference type="CDD" id="cd02440">
    <property type="entry name" value="AdoMet_MTases"/>
    <property type="match status" value="1"/>
</dbReference>
<evidence type="ECO:0000256" key="1">
    <source>
        <dbReference type="ARBA" id="ARBA00022603"/>
    </source>
</evidence>
<feature type="region of interest" description="Disordered" evidence="5">
    <location>
        <begin position="1"/>
        <end position="21"/>
    </location>
</feature>
<dbReference type="GO" id="GO:0031515">
    <property type="term" value="C:tRNA (m1A) methyltransferase complex"/>
    <property type="evidence" value="ECO:0007669"/>
    <property type="project" value="InterPro"/>
</dbReference>
<dbReference type="EMBL" id="CP138335">
    <property type="protein sequence ID" value="XBW07271.1"/>
    <property type="molecule type" value="Genomic_DNA"/>
</dbReference>
<evidence type="ECO:0000256" key="4">
    <source>
        <dbReference type="ARBA" id="ARBA00022694"/>
    </source>
</evidence>
<evidence type="ECO:0000256" key="5">
    <source>
        <dbReference type="SAM" id="MobiDB-lite"/>
    </source>
</evidence>
<dbReference type="FunFam" id="3.40.50.150:FF:000019">
    <property type="entry name" value="tRNA (adenine(58)-N(1))-methyltransferase TrmI"/>
    <property type="match status" value="1"/>
</dbReference>
<dbReference type="GO" id="GO:0030488">
    <property type="term" value="P:tRNA methylation"/>
    <property type="evidence" value="ECO:0007669"/>
    <property type="project" value="InterPro"/>
</dbReference>
<gene>
    <name evidence="7" type="ORF">SAC06_06355</name>
</gene>
<accession>A0AAU7V7J9</accession>
<dbReference type="AlphaFoldDB" id="A0AAU7V7J9"/>
<evidence type="ECO:0000259" key="6">
    <source>
        <dbReference type="Pfam" id="PF08704"/>
    </source>
</evidence>
<dbReference type="Pfam" id="PF14801">
    <property type="entry name" value="TrmI-like_N"/>
    <property type="match status" value="1"/>
</dbReference>
<name>A0AAU7V7J9_9ACTO</name>
<dbReference type="GO" id="GO:0160107">
    <property type="term" value="F:tRNA (adenine(58)-N1)-methyltransferase activity"/>
    <property type="evidence" value="ECO:0007669"/>
    <property type="project" value="InterPro"/>
</dbReference>
<dbReference type="InterPro" id="IPR029063">
    <property type="entry name" value="SAM-dependent_MTases_sf"/>
</dbReference>
<dbReference type="PROSITE" id="PS51620">
    <property type="entry name" value="SAM_TRM61"/>
    <property type="match status" value="1"/>
</dbReference>
<dbReference type="PANTHER" id="PTHR12133:SF1">
    <property type="entry name" value="TRNA (ADENINE(58)-N(1))-METHYLTRANSFERASE, MITOCHONDRIAL"/>
    <property type="match status" value="1"/>
</dbReference>
<evidence type="ECO:0000313" key="7">
    <source>
        <dbReference type="EMBL" id="XBW07271.1"/>
    </source>
</evidence>
<proteinExistence type="predicted"/>
<protein>
    <submittedName>
        <fullName evidence="7">tRNA (Adenine-N1)-methyltransferase</fullName>
    </submittedName>
</protein>
<dbReference type="PANTHER" id="PTHR12133">
    <property type="entry name" value="TRNA (ADENINE(58)-N(1))-METHYLTRANSFERASE"/>
    <property type="match status" value="1"/>
</dbReference>
<dbReference type="KEGG" id="sapp:SAC06_06355"/>
<dbReference type="Gene3D" id="3.40.50.150">
    <property type="entry name" value="Vaccinia Virus protein VP39"/>
    <property type="match status" value="1"/>
</dbReference>
<evidence type="ECO:0000256" key="2">
    <source>
        <dbReference type="ARBA" id="ARBA00022679"/>
    </source>
</evidence>
<feature type="domain" description="tRNA (adenine(58)-N(1))-methyltransferase catalytic subunit TRM61 C-terminal" evidence="6">
    <location>
        <begin position="79"/>
        <end position="247"/>
    </location>
</feature>
<dbReference type="Pfam" id="PF08704">
    <property type="entry name" value="GCD14"/>
    <property type="match status" value="1"/>
</dbReference>
<dbReference type="SUPFAM" id="SSF53335">
    <property type="entry name" value="S-adenosyl-L-methionine-dependent methyltransferases"/>
    <property type="match status" value="1"/>
</dbReference>
<reference evidence="7" key="1">
    <citation type="submission" date="2023-11" db="EMBL/GenBank/DDBJ databases">
        <title>Scrofimicrobium hongkongense sp. nov., isolated from a patient with peritonitis.</title>
        <authorList>
            <person name="Lao H.Y."/>
            <person name="Wong A.Y.P."/>
            <person name="Ng T.L."/>
            <person name="Wong R.Y.L."/>
            <person name="Yau M.C.Y."/>
            <person name="Lam J.Y.W."/>
            <person name="Siu G.K.H."/>
        </authorList>
    </citation>
    <scope>NUCLEOTIDE SEQUENCE</scope>
    <source>
        <strain evidence="7">R131</strain>
    </source>
</reference>
<evidence type="ECO:0000256" key="3">
    <source>
        <dbReference type="ARBA" id="ARBA00022691"/>
    </source>
</evidence>
<dbReference type="InterPro" id="IPR049470">
    <property type="entry name" value="TRM61_C"/>
</dbReference>
<organism evidence="7">
    <name type="scientific">Scrofimicrobium appendicitidis</name>
    <dbReference type="NCBI Taxonomy" id="3079930"/>
    <lineage>
        <taxon>Bacteria</taxon>
        <taxon>Bacillati</taxon>
        <taxon>Actinomycetota</taxon>
        <taxon>Actinomycetes</taxon>
        <taxon>Actinomycetales</taxon>
        <taxon>Actinomycetaceae</taxon>
        <taxon>Scrofimicrobium</taxon>
    </lineage>
</organism>
<dbReference type="InterPro" id="IPR014816">
    <property type="entry name" value="tRNA_MeTrfase_Gcd14"/>
</dbReference>
<keyword evidence="3" id="KW-0949">S-adenosyl-L-methionine</keyword>
<keyword evidence="2" id="KW-0808">Transferase</keyword>
<sequence length="332" mass="36585">MSKDMGQARRRGLLQPGDRVQITDPKGKMHTIILVPGGRFQSARGALNHDDVLGGPDAQVVTTEEGRTFQVIRPLLSDYVLSMPRGAAIVYPKDAAQIVQMGDIFPGARVLEAGVGSGALSLSLLQAVGEGGHLLSVEQRPDFAQIAAANVDLWFGQRHPAWELQVGDVGEVAGGLEPASLDRVVLDLLDPWSYLEQVRRALRPGGVLICYVATVTQLSRVADDLRATEAFTEPQSWESTVRPWHVEGLAVRPEHRMVAHTGFLLTARLLGQDQHVHQLARRPAKAAVDQPGKWARVTNWRLEDLGMRSQSPKKTRRIQRDLEGRLNQWLGR</sequence>